<dbReference type="GO" id="GO:0004518">
    <property type="term" value="F:nuclease activity"/>
    <property type="evidence" value="ECO:0007669"/>
    <property type="project" value="UniProtKB-KW"/>
</dbReference>
<dbReference type="STRING" id="407821.A0A087TPE6"/>
<dbReference type="PANTHER" id="PTHR22930:SF85">
    <property type="entry name" value="GH03217P-RELATED"/>
    <property type="match status" value="1"/>
</dbReference>
<evidence type="ECO:0000313" key="9">
    <source>
        <dbReference type="EMBL" id="KFM66985.1"/>
    </source>
</evidence>
<dbReference type="OMA" id="PYAWERR"/>
<keyword evidence="10" id="KW-1185">Reference proteome</keyword>
<sequence>MMCLFINATLTSLELAYPDRRLWSKVRSSVFWENVVLSSWDDKDFKENFRITRTTFNYICGKLRSQLVKKHVVRKPISVERRVAIALSKLGSCGELRTIANLFGVARSTACTIVAEVCSALSKEFKITFPQNYDLQMIAQRFYDNGGLPGCCGAIDGSYIPIKAPNKCEKDYFCRKQFFSIIVQAVVDDRLRFVNLNIGWPGSVHDARVFRNSNLFRAGEMNKLFSPTNIQLRNHNGNVKPFLVGDQAYPLLNWLMKPHGGHLNAERALFNKKLSTSRINVEHAFGQLKGRWRCLLKENDSNVDNVKSQVLACCLLHNICITLDDEFLNDWLILEEGNSDVSSEDDNLSISGENLTRNLVSGTDVRDFLMQNL</sequence>
<keyword evidence="6" id="KW-0378">Hydrolase</keyword>
<dbReference type="InterPro" id="IPR045249">
    <property type="entry name" value="HARBI1-like"/>
</dbReference>
<comment type="subcellular location">
    <subcellularLocation>
        <location evidence="2">Nucleus</location>
    </subcellularLocation>
</comment>
<dbReference type="GO" id="GO:0046872">
    <property type="term" value="F:metal ion binding"/>
    <property type="evidence" value="ECO:0007669"/>
    <property type="project" value="UniProtKB-KW"/>
</dbReference>
<dbReference type="InterPro" id="IPR027806">
    <property type="entry name" value="HARBI1_dom"/>
</dbReference>
<evidence type="ECO:0000256" key="7">
    <source>
        <dbReference type="ARBA" id="ARBA00023242"/>
    </source>
</evidence>
<dbReference type="EMBL" id="KK116159">
    <property type="protein sequence ID" value="KFM66985.1"/>
    <property type="molecule type" value="Genomic_DNA"/>
</dbReference>
<keyword evidence="7" id="KW-0539">Nucleus</keyword>
<keyword evidence="5" id="KW-0479">Metal-binding</keyword>
<comment type="cofactor">
    <cofactor evidence="1">
        <name>a divalent metal cation</name>
        <dbReference type="ChEBI" id="CHEBI:60240"/>
    </cofactor>
</comment>
<dbReference type="Pfam" id="PF13359">
    <property type="entry name" value="DDE_Tnp_4"/>
    <property type="match status" value="1"/>
</dbReference>
<dbReference type="GO" id="GO:0005634">
    <property type="term" value="C:nucleus"/>
    <property type="evidence" value="ECO:0007669"/>
    <property type="project" value="UniProtKB-SubCell"/>
</dbReference>
<name>A0A087TPE6_STEMI</name>
<evidence type="ECO:0000256" key="6">
    <source>
        <dbReference type="ARBA" id="ARBA00022801"/>
    </source>
</evidence>
<evidence type="ECO:0000256" key="5">
    <source>
        <dbReference type="ARBA" id="ARBA00022723"/>
    </source>
</evidence>
<feature type="non-terminal residue" evidence="9">
    <location>
        <position position="373"/>
    </location>
</feature>
<dbReference type="OrthoDB" id="6580182at2759"/>
<gene>
    <name evidence="9" type="ORF">X975_00146</name>
</gene>
<proteinExistence type="inferred from homology"/>
<comment type="similarity">
    <text evidence="3">Belongs to the HARBI1 family.</text>
</comment>
<evidence type="ECO:0000256" key="2">
    <source>
        <dbReference type="ARBA" id="ARBA00004123"/>
    </source>
</evidence>
<evidence type="ECO:0000256" key="4">
    <source>
        <dbReference type="ARBA" id="ARBA00022722"/>
    </source>
</evidence>
<feature type="domain" description="DDE Tnp4" evidence="8">
    <location>
        <begin position="155"/>
        <end position="318"/>
    </location>
</feature>
<dbReference type="Proteomes" id="UP000054359">
    <property type="component" value="Unassembled WGS sequence"/>
</dbReference>
<evidence type="ECO:0000313" key="10">
    <source>
        <dbReference type="Proteomes" id="UP000054359"/>
    </source>
</evidence>
<evidence type="ECO:0000259" key="8">
    <source>
        <dbReference type="Pfam" id="PF13359"/>
    </source>
</evidence>
<dbReference type="AlphaFoldDB" id="A0A087TPE6"/>
<dbReference type="GO" id="GO:0016787">
    <property type="term" value="F:hydrolase activity"/>
    <property type="evidence" value="ECO:0007669"/>
    <property type="project" value="UniProtKB-KW"/>
</dbReference>
<accession>A0A087TPE6</accession>
<reference evidence="9 10" key="1">
    <citation type="submission" date="2013-11" db="EMBL/GenBank/DDBJ databases">
        <title>Genome sequencing of Stegodyphus mimosarum.</title>
        <authorList>
            <person name="Bechsgaard J."/>
        </authorList>
    </citation>
    <scope>NUCLEOTIDE SEQUENCE [LARGE SCALE GENOMIC DNA]</scope>
</reference>
<keyword evidence="4" id="KW-0540">Nuclease</keyword>
<dbReference type="PANTHER" id="PTHR22930">
    <property type="match status" value="1"/>
</dbReference>
<evidence type="ECO:0000256" key="3">
    <source>
        <dbReference type="ARBA" id="ARBA00006958"/>
    </source>
</evidence>
<evidence type="ECO:0000256" key="1">
    <source>
        <dbReference type="ARBA" id="ARBA00001968"/>
    </source>
</evidence>
<protein>
    <submittedName>
        <fullName evidence="9">Putative nuclease HARBI1</fullName>
    </submittedName>
</protein>
<organism evidence="9 10">
    <name type="scientific">Stegodyphus mimosarum</name>
    <name type="common">African social velvet spider</name>
    <dbReference type="NCBI Taxonomy" id="407821"/>
    <lineage>
        <taxon>Eukaryota</taxon>
        <taxon>Metazoa</taxon>
        <taxon>Ecdysozoa</taxon>
        <taxon>Arthropoda</taxon>
        <taxon>Chelicerata</taxon>
        <taxon>Arachnida</taxon>
        <taxon>Araneae</taxon>
        <taxon>Araneomorphae</taxon>
        <taxon>Entelegynae</taxon>
        <taxon>Eresoidea</taxon>
        <taxon>Eresidae</taxon>
        <taxon>Stegodyphus</taxon>
    </lineage>
</organism>